<dbReference type="Gene3D" id="1.25.10.10">
    <property type="entry name" value="Leucine-rich Repeat Variant"/>
    <property type="match status" value="1"/>
</dbReference>
<dbReference type="InterPro" id="IPR016024">
    <property type="entry name" value="ARM-type_fold"/>
</dbReference>
<dbReference type="InParanoid" id="A0A0V0QVS8"/>
<gene>
    <name evidence="1" type="ORF">PPERSA_05044</name>
</gene>
<organism evidence="1 2">
    <name type="scientific">Pseudocohnilembus persalinus</name>
    <name type="common">Ciliate</name>
    <dbReference type="NCBI Taxonomy" id="266149"/>
    <lineage>
        <taxon>Eukaryota</taxon>
        <taxon>Sar</taxon>
        <taxon>Alveolata</taxon>
        <taxon>Ciliophora</taxon>
        <taxon>Intramacronucleata</taxon>
        <taxon>Oligohymenophorea</taxon>
        <taxon>Scuticociliatia</taxon>
        <taxon>Philasterida</taxon>
        <taxon>Pseudocohnilembidae</taxon>
        <taxon>Pseudocohnilembus</taxon>
    </lineage>
</organism>
<keyword evidence="2" id="KW-1185">Reference proteome</keyword>
<evidence type="ECO:0000313" key="2">
    <source>
        <dbReference type="Proteomes" id="UP000054937"/>
    </source>
</evidence>
<dbReference type="Proteomes" id="UP000054937">
    <property type="component" value="Unassembled WGS sequence"/>
</dbReference>
<name>A0A0V0QVS8_PSEPJ</name>
<proteinExistence type="predicted"/>
<accession>A0A0V0QVS8</accession>
<comment type="caution">
    <text evidence="1">The sequence shown here is derived from an EMBL/GenBank/DDBJ whole genome shotgun (WGS) entry which is preliminary data.</text>
</comment>
<dbReference type="InterPro" id="IPR011989">
    <property type="entry name" value="ARM-like"/>
</dbReference>
<dbReference type="AlphaFoldDB" id="A0A0V0QVS8"/>
<sequence>MAGFQVQFQQFLENSIQQSLLNAVEIEQNKNIDNQNNQESQNLNLQQQNINYENFKANLEWLRTILLFIKKFQINYIEYEYLEMINKLLQQEQISSLALVHILEILNEICLNFNQYFNQTSQFLPTLENLLHKSVEKLENNDNQSVYKEILIRILVIIFNISDDKYINPEKIGYLLQNLPSLNKAINFCTIKSQETQKQIISYKIMQNLTHGNQQQIIQLSEDLELEKKIQFGLKSAIGMVVLEASMMFANYVSNQHEKIYQQIFVNDELIQIALNEVKKPISFDVANNLISGFKVLLINLKSQKILNYFLQEIDFIEAILFNVLNSHTVIKVLILEIVYVLLSKEQEFNDNFNCNQQDFDRNSENTEDSQIQKQEKLANNVKVNLQRHNLDTILIELQKDPSQQLYELSQQIIDEFFEHENQGYF</sequence>
<evidence type="ECO:0000313" key="1">
    <source>
        <dbReference type="EMBL" id="KRX06431.1"/>
    </source>
</evidence>
<dbReference type="SUPFAM" id="SSF48371">
    <property type="entry name" value="ARM repeat"/>
    <property type="match status" value="1"/>
</dbReference>
<reference evidence="1 2" key="1">
    <citation type="journal article" date="2015" name="Sci. Rep.">
        <title>Genome of the facultative scuticociliatosis pathogen Pseudocohnilembus persalinus provides insight into its virulence through horizontal gene transfer.</title>
        <authorList>
            <person name="Xiong J."/>
            <person name="Wang G."/>
            <person name="Cheng J."/>
            <person name="Tian M."/>
            <person name="Pan X."/>
            <person name="Warren A."/>
            <person name="Jiang C."/>
            <person name="Yuan D."/>
            <person name="Miao W."/>
        </authorList>
    </citation>
    <scope>NUCLEOTIDE SEQUENCE [LARGE SCALE GENOMIC DNA]</scope>
    <source>
        <strain evidence="1">36N120E</strain>
    </source>
</reference>
<protein>
    <submittedName>
        <fullName evidence="1">Armadillo-type fold</fullName>
    </submittedName>
</protein>
<dbReference type="EMBL" id="LDAU01000096">
    <property type="protein sequence ID" value="KRX06431.1"/>
    <property type="molecule type" value="Genomic_DNA"/>
</dbReference>